<evidence type="ECO:0000256" key="7">
    <source>
        <dbReference type="ARBA" id="ARBA00040167"/>
    </source>
</evidence>
<evidence type="ECO:0000256" key="8">
    <source>
        <dbReference type="ARBA" id="ARBA00048617"/>
    </source>
</evidence>
<evidence type="ECO:0000256" key="1">
    <source>
        <dbReference type="ARBA" id="ARBA00004772"/>
    </source>
</evidence>
<dbReference type="InterPro" id="IPR003754">
    <property type="entry name" value="4pyrrol_synth_uPrphyn_synth"/>
</dbReference>
<name>A0ABS8DST9_9GAMM</name>
<dbReference type="Gene3D" id="3.40.50.10090">
    <property type="match status" value="2"/>
</dbReference>
<comment type="pathway">
    <text evidence="1 9">Porphyrin-containing compound metabolism; protoporphyrin-IX biosynthesis; coproporphyrinogen-III from 5-aminolevulinate: step 3/4.</text>
</comment>
<evidence type="ECO:0000256" key="2">
    <source>
        <dbReference type="ARBA" id="ARBA00008133"/>
    </source>
</evidence>
<dbReference type="EMBL" id="WHVL01000003">
    <property type="protein sequence ID" value="MCB8889377.1"/>
    <property type="molecule type" value="Genomic_DNA"/>
</dbReference>
<organism evidence="11 12">
    <name type="scientific">Vreelandella malpeensis</name>
    <dbReference type="NCBI Taxonomy" id="1172368"/>
    <lineage>
        <taxon>Bacteria</taxon>
        <taxon>Pseudomonadati</taxon>
        <taxon>Pseudomonadota</taxon>
        <taxon>Gammaproteobacteria</taxon>
        <taxon>Oceanospirillales</taxon>
        <taxon>Halomonadaceae</taxon>
        <taxon>Vreelandella</taxon>
    </lineage>
</organism>
<protein>
    <recommendedName>
        <fullName evidence="7 9">Uroporphyrinogen-III synthase</fullName>
        <ecNumber evidence="3 9">4.2.1.75</ecNumber>
    </recommendedName>
</protein>
<accession>A0ABS8DST9</accession>
<evidence type="ECO:0000256" key="9">
    <source>
        <dbReference type="RuleBase" id="RU366031"/>
    </source>
</evidence>
<dbReference type="CDD" id="cd06578">
    <property type="entry name" value="HemD"/>
    <property type="match status" value="1"/>
</dbReference>
<keyword evidence="12" id="KW-1185">Reference proteome</keyword>
<evidence type="ECO:0000259" key="10">
    <source>
        <dbReference type="Pfam" id="PF02602"/>
    </source>
</evidence>
<dbReference type="InterPro" id="IPR036108">
    <property type="entry name" value="4pyrrol_syn_uPrphyn_synt_sf"/>
</dbReference>
<dbReference type="Pfam" id="PF02602">
    <property type="entry name" value="HEM4"/>
    <property type="match status" value="1"/>
</dbReference>
<keyword evidence="4 9" id="KW-0456">Lyase</keyword>
<proteinExistence type="inferred from homology"/>
<dbReference type="PANTHER" id="PTHR38042:SF1">
    <property type="entry name" value="UROPORPHYRINOGEN-III SYNTHASE, CHLOROPLASTIC"/>
    <property type="match status" value="1"/>
</dbReference>
<sequence length="264" mass="28299">MPTVNQAPVLIARPGERGETLAGALRDKGFVVARLDVMTLEALDEDAATRGVWLDLDHYPKIIVASPFAALCLGEAIDRYWPQLPVGIDFYTLGRGTAEVLDQTLGVRAHTPPPGAGEESSEALLSLASLADLSHQRVLLVAGEGGRALLGETLAERGAEVTRVEVYRRRYQPPEAELQRQLAAGSFHALVVTSGELLQYLARWCHEKALNQPLIVSSHRLALLAGRLGFRAIKVASGASPAALAAALNESCNVRGADVDERTQ</sequence>
<comment type="catalytic activity">
    <reaction evidence="8 9">
        <text>hydroxymethylbilane = uroporphyrinogen III + H2O</text>
        <dbReference type="Rhea" id="RHEA:18965"/>
        <dbReference type="ChEBI" id="CHEBI:15377"/>
        <dbReference type="ChEBI" id="CHEBI:57308"/>
        <dbReference type="ChEBI" id="CHEBI:57845"/>
        <dbReference type="EC" id="4.2.1.75"/>
    </reaction>
</comment>
<comment type="function">
    <text evidence="6 9">Catalyzes cyclization of the linear tetrapyrrole, hydroxymethylbilane, to the macrocyclic uroporphyrinogen III.</text>
</comment>
<feature type="domain" description="Tetrapyrrole biosynthesis uroporphyrinogen III synthase" evidence="10">
    <location>
        <begin position="20"/>
        <end position="245"/>
    </location>
</feature>
<evidence type="ECO:0000256" key="4">
    <source>
        <dbReference type="ARBA" id="ARBA00023239"/>
    </source>
</evidence>
<reference evidence="11 12" key="1">
    <citation type="journal article" date="2021" name="Sci. Rep.">
        <title>Genome analysis of a halophilic bacterium Halomonas malpeensis YU-PRIM-29(T) reveals its exopolysaccharide and pigment producing capabilities.</title>
        <authorList>
            <person name="Athmika"/>
            <person name="Ghate S.D."/>
            <person name="Arun A.B."/>
            <person name="Rao S.S."/>
            <person name="Kumar S.T.A."/>
            <person name="Kandiyil M.K."/>
            <person name="Saptami K."/>
            <person name="Rekha P.D."/>
        </authorList>
    </citation>
    <scope>NUCLEOTIDE SEQUENCE [LARGE SCALE GENOMIC DNA]</scope>
    <source>
        <strain evidence="12">prim 29</strain>
    </source>
</reference>
<dbReference type="PANTHER" id="PTHR38042">
    <property type="entry name" value="UROPORPHYRINOGEN-III SYNTHASE, CHLOROPLASTIC"/>
    <property type="match status" value="1"/>
</dbReference>
<dbReference type="SUPFAM" id="SSF69618">
    <property type="entry name" value="HemD-like"/>
    <property type="match status" value="1"/>
</dbReference>
<evidence type="ECO:0000256" key="6">
    <source>
        <dbReference type="ARBA" id="ARBA00037589"/>
    </source>
</evidence>
<gene>
    <name evidence="11" type="ORF">GEV37_09660</name>
</gene>
<keyword evidence="5 9" id="KW-0627">Porphyrin biosynthesis</keyword>
<comment type="similarity">
    <text evidence="2 9">Belongs to the uroporphyrinogen-III synthase family.</text>
</comment>
<comment type="caution">
    <text evidence="11">The sequence shown here is derived from an EMBL/GenBank/DDBJ whole genome shotgun (WGS) entry which is preliminary data.</text>
</comment>
<dbReference type="EC" id="4.2.1.75" evidence="3 9"/>
<evidence type="ECO:0000313" key="12">
    <source>
        <dbReference type="Proteomes" id="UP001319882"/>
    </source>
</evidence>
<dbReference type="RefSeq" id="WP_227390034.1">
    <property type="nucleotide sequence ID" value="NZ_JBHSCJ010000004.1"/>
</dbReference>
<evidence type="ECO:0000256" key="3">
    <source>
        <dbReference type="ARBA" id="ARBA00013109"/>
    </source>
</evidence>
<dbReference type="InterPro" id="IPR039793">
    <property type="entry name" value="UROS/Hem4"/>
</dbReference>
<evidence type="ECO:0000256" key="5">
    <source>
        <dbReference type="ARBA" id="ARBA00023244"/>
    </source>
</evidence>
<evidence type="ECO:0000313" key="11">
    <source>
        <dbReference type="EMBL" id="MCB8889377.1"/>
    </source>
</evidence>
<dbReference type="Proteomes" id="UP001319882">
    <property type="component" value="Unassembled WGS sequence"/>
</dbReference>